<feature type="region of interest" description="Disordered" evidence="1">
    <location>
        <begin position="1"/>
        <end position="26"/>
    </location>
</feature>
<protein>
    <submittedName>
        <fullName evidence="2">Putative ovule protein</fullName>
    </submittedName>
</protein>
<accession>A0A0V0HQD2</accession>
<dbReference type="EMBL" id="GEDG01016537">
    <property type="protein sequence ID" value="JAP22468.1"/>
    <property type="molecule type" value="Transcribed_RNA"/>
</dbReference>
<evidence type="ECO:0000256" key="1">
    <source>
        <dbReference type="SAM" id="MobiDB-lite"/>
    </source>
</evidence>
<evidence type="ECO:0000313" key="2">
    <source>
        <dbReference type="EMBL" id="JAP22468.1"/>
    </source>
</evidence>
<proteinExistence type="predicted"/>
<reference evidence="2" key="1">
    <citation type="submission" date="2015-12" db="EMBL/GenBank/DDBJ databases">
        <title>Gene expression during late stages of embryo sac development: a critical building block for successful pollen-pistil interactions.</title>
        <authorList>
            <person name="Liu Y."/>
            <person name="Joly V."/>
            <person name="Sabar M."/>
            <person name="Matton D.P."/>
        </authorList>
    </citation>
    <scope>NUCLEOTIDE SEQUENCE</scope>
</reference>
<dbReference type="AlphaFoldDB" id="A0A0V0HQD2"/>
<organism evidence="2">
    <name type="scientific">Solanum chacoense</name>
    <name type="common">Chaco potato</name>
    <dbReference type="NCBI Taxonomy" id="4108"/>
    <lineage>
        <taxon>Eukaryota</taxon>
        <taxon>Viridiplantae</taxon>
        <taxon>Streptophyta</taxon>
        <taxon>Embryophyta</taxon>
        <taxon>Tracheophyta</taxon>
        <taxon>Spermatophyta</taxon>
        <taxon>Magnoliopsida</taxon>
        <taxon>eudicotyledons</taxon>
        <taxon>Gunneridae</taxon>
        <taxon>Pentapetalae</taxon>
        <taxon>asterids</taxon>
        <taxon>lamiids</taxon>
        <taxon>Solanales</taxon>
        <taxon>Solanaceae</taxon>
        <taxon>Solanoideae</taxon>
        <taxon>Solaneae</taxon>
        <taxon>Solanum</taxon>
    </lineage>
</organism>
<feature type="compositionally biased region" description="Basic and acidic residues" evidence="1">
    <location>
        <begin position="1"/>
        <end position="17"/>
    </location>
</feature>
<name>A0A0V0HQD2_SOLCH</name>
<sequence length="123" mass="13885">MKENNKSREEPPSEEVSHMQQCDTTQTTENKLQNLNQTEKDGTDIQVQQIFEAEPVAIQNSADLETVETEASSWVNSHILDSSNTYGVAFEGFKSKTLSLLVRIDERKVALDNKEMRKANVTP</sequence>